<evidence type="ECO:0000256" key="4">
    <source>
        <dbReference type="ARBA" id="ARBA00023163"/>
    </source>
</evidence>
<dbReference type="InterPro" id="IPR013325">
    <property type="entry name" value="RNA_pol_sigma_r2"/>
</dbReference>
<dbReference type="SUPFAM" id="SSF88659">
    <property type="entry name" value="Sigma3 and sigma4 domains of RNA polymerase sigma factors"/>
    <property type="match status" value="1"/>
</dbReference>
<feature type="domain" description="RNA polymerase sigma-70 region 2" evidence="5">
    <location>
        <begin position="29"/>
        <end position="95"/>
    </location>
</feature>
<dbReference type="RefSeq" id="WP_134776229.1">
    <property type="nucleotide sequence ID" value="NZ_JAYLLN010000032.1"/>
</dbReference>
<dbReference type="InterPro" id="IPR039425">
    <property type="entry name" value="RNA_pol_sigma-70-like"/>
</dbReference>
<dbReference type="SUPFAM" id="SSF88946">
    <property type="entry name" value="Sigma2 domain of RNA polymerase sigma factors"/>
    <property type="match status" value="1"/>
</dbReference>
<dbReference type="PANTHER" id="PTHR43133">
    <property type="entry name" value="RNA POLYMERASE ECF-TYPE SIGMA FACTO"/>
    <property type="match status" value="1"/>
</dbReference>
<dbReference type="InterPro" id="IPR036388">
    <property type="entry name" value="WH-like_DNA-bd_sf"/>
</dbReference>
<evidence type="ECO:0000313" key="8">
    <source>
        <dbReference type="Proteomes" id="UP001363035"/>
    </source>
</evidence>
<dbReference type="PANTHER" id="PTHR43133:SF46">
    <property type="entry name" value="RNA POLYMERASE SIGMA-70 FACTOR ECF SUBFAMILY"/>
    <property type="match status" value="1"/>
</dbReference>
<feature type="domain" description="RNA polymerase sigma factor 70 region 4 type 2" evidence="6">
    <location>
        <begin position="135"/>
        <end position="181"/>
    </location>
</feature>
<sequence length="194" mass="23226">MVKSSMKALDKKRWEAIQQDNQAAFEEVYQAYSLRLFQEITKRISDRDAAQDILQDIFLCLWERRKKYQPQGEIYPYLYGMAINRVLNYYRKNKKQPILYEIWENLPESLLGLEELSLAFKQAHTQELETLLEIAISQLPKRMRQVYTLRFEDKKSIAQIASELQTSPHTVNNQLKEIRKRFVKTLKTTRFIFI</sequence>
<dbReference type="EMBL" id="JAYLLN010000032">
    <property type="protein sequence ID" value="MEI5985739.1"/>
    <property type="molecule type" value="Genomic_DNA"/>
</dbReference>
<keyword evidence="3" id="KW-0731">Sigma factor</keyword>
<accession>A0ABU8I7N8</accession>
<reference evidence="7 8" key="1">
    <citation type="submission" date="2024-01" db="EMBL/GenBank/DDBJ databases">
        <title>Sphingobacterium tenebrionis sp. nov., a novel endophyte isolated from tenebrio molitor intestines.</title>
        <authorList>
            <person name="Zhang C."/>
        </authorList>
    </citation>
    <scope>NUCLEOTIDE SEQUENCE [LARGE SCALE GENOMIC DNA]</scope>
    <source>
        <strain evidence="7 8">PU5-4</strain>
    </source>
</reference>
<gene>
    <name evidence="7" type="ORF">VJ786_12595</name>
</gene>
<protein>
    <submittedName>
        <fullName evidence="7">Sigma-70 family RNA polymerase sigma factor</fullName>
    </submittedName>
</protein>
<comment type="caution">
    <text evidence="7">The sequence shown here is derived from an EMBL/GenBank/DDBJ whole genome shotgun (WGS) entry which is preliminary data.</text>
</comment>
<dbReference type="Pfam" id="PF08281">
    <property type="entry name" value="Sigma70_r4_2"/>
    <property type="match status" value="1"/>
</dbReference>
<keyword evidence="2" id="KW-0805">Transcription regulation</keyword>
<evidence type="ECO:0000256" key="1">
    <source>
        <dbReference type="ARBA" id="ARBA00010641"/>
    </source>
</evidence>
<dbReference type="InterPro" id="IPR013249">
    <property type="entry name" value="RNA_pol_sigma70_r4_t2"/>
</dbReference>
<evidence type="ECO:0000259" key="5">
    <source>
        <dbReference type="Pfam" id="PF04542"/>
    </source>
</evidence>
<dbReference type="Proteomes" id="UP001363035">
    <property type="component" value="Unassembled WGS sequence"/>
</dbReference>
<proteinExistence type="inferred from homology"/>
<dbReference type="InterPro" id="IPR014284">
    <property type="entry name" value="RNA_pol_sigma-70_dom"/>
</dbReference>
<comment type="similarity">
    <text evidence="1">Belongs to the sigma-70 factor family. ECF subfamily.</text>
</comment>
<dbReference type="InterPro" id="IPR013324">
    <property type="entry name" value="RNA_pol_sigma_r3/r4-like"/>
</dbReference>
<dbReference type="NCBIfam" id="TIGR02937">
    <property type="entry name" value="sigma70-ECF"/>
    <property type="match status" value="1"/>
</dbReference>
<evidence type="ECO:0000259" key="6">
    <source>
        <dbReference type="Pfam" id="PF08281"/>
    </source>
</evidence>
<dbReference type="Gene3D" id="1.10.1740.10">
    <property type="match status" value="1"/>
</dbReference>
<evidence type="ECO:0000256" key="2">
    <source>
        <dbReference type="ARBA" id="ARBA00023015"/>
    </source>
</evidence>
<dbReference type="Pfam" id="PF04542">
    <property type="entry name" value="Sigma70_r2"/>
    <property type="match status" value="1"/>
</dbReference>
<keyword evidence="4" id="KW-0804">Transcription</keyword>
<dbReference type="Gene3D" id="1.10.10.10">
    <property type="entry name" value="Winged helix-like DNA-binding domain superfamily/Winged helix DNA-binding domain"/>
    <property type="match status" value="1"/>
</dbReference>
<evidence type="ECO:0000256" key="3">
    <source>
        <dbReference type="ARBA" id="ARBA00023082"/>
    </source>
</evidence>
<dbReference type="InterPro" id="IPR007627">
    <property type="entry name" value="RNA_pol_sigma70_r2"/>
</dbReference>
<organism evidence="7 8">
    <name type="scientific">Sphingobacterium tenebrionis</name>
    <dbReference type="NCBI Taxonomy" id="3111775"/>
    <lineage>
        <taxon>Bacteria</taxon>
        <taxon>Pseudomonadati</taxon>
        <taxon>Bacteroidota</taxon>
        <taxon>Sphingobacteriia</taxon>
        <taxon>Sphingobacteriales</taxon>
        <taxon>Sphingobacteriaceae</taxon>
        <taxon>Sphingobacterium</taxon>
    </lineage>
</organism>
<name>A0ABU8I7N8_9SPHI</name>
<evidence type="ECO:0000313" key="7">
    <source>
        <dbReference type="EMBL" id="MEI5985739.1"/>
    </source>
</evidence>
<keyword evidence="8" id="KW-1185">Reference proteome</keyword>